<organism evidence="2 3">
    <name type="scientific">Corynebacterium lizhenjunii</name>
    <dbReference type="NCBI Taxonomy" id="2709394"/>
    <lineage>
        <taxon>Bacteria</taxon>
        <taxon>Bacillati</taxon>
        <taxon>Actinomycetota</taxon>
        <taxon>Actinomycetes</taxon>
        <taxon>Mycobacteriales</taxon>
        <taxon>Corynebacteriaceae</taxon>
        <taxon>Corynebacterium</taxon>
    </lineage>
</organism>
<dbReference type="PANTHER" id="PTHR15020">
    <property type="entry name" value="FLAVIN REDUCTASE-RELATED"/>
    <property type="match status" value="1"/>
</dbReference>
<proteinExistence type="predicted"/>
<name>A0A7T0KHD9_9CORY</name>
<evidence type="ECO:0000259" key="1">
    <source>
        <dbReference type="Pfam" id="PF13460"/>
    </source>
</evidence>
<feature type="domain" description="NAD(P)-binding" evidence="1">
    <location>
        <begin position="11"/>
        <end position="200"/>
    </location>
</feature>
<evidence type="ECO:0000313" key="3">
    <source>
        <dbReference type="Proteomes" id="UP000594681"/>
    </source>
</evidence>
<keyword evidence="3" id="KW-1185">Reference proteome</keyword>
<dbReference type="PANTHER" id="PTHR15020:SF50">
    <property type="entry name" value="UPF0659 PROTEIN YMR090W"/>
    <property type="match status" value="1"/>
</dbReference>
<reference evidence="2 3" key="1">
    <citation type="submission" date="2020-11" db="EMBL/GenBank/DDBJ databases">
        <title>Corynebacterium sp. ZJ-599.</title>
        <authorList>
            <person name="Zhou J."/>
        </authorList>
    </citation>
    <scope>NUCLEOTIDE SEQUENCE [LARGE SCALE GENOMIC DNA]</scope>
    <source>
        <strain evidence="2 3">ZJ-599</strain>
    </source>
</reference>
<sequence length="222" mass="23431">MTLSQKILYIGGHGKIALLAIPKLVSAGHTVTALVRNPEYKAELTQLGATPLVADITEQSVDDWANIFREFDTVVWGAGNGGRGGKELTFAVDRDGALATVDAAEQLLQDGAAPRYVMISYLGSTHNEPSGEGNSWDAYVEAKKTVDERIYASGLDYLVLAPSLLTDEPAGGVDAIADTHSPEGTSTSRELVAEVLTELVGRESFPQSPVAFIDGTGSPADL</sequence>
<dbReference type="InterPro" id="IPR016040">
    <property type="entry name" value="NAD(P)-bd_dom"/>
</dbReference>
<dbReference type="RefSeq" id="WP_165008108.1">
    <property type="nucleotide sequence ID" value="NZ_CP064954.1"/>
</dbReference>
<evidence type="ECO:0000313" key="2">
    <source>
        <dbReference type="EMBL" id="QPK80214.1"/>
    </source>
</evidence>
<dbReference type="Gene3D" id="3.40.50.720">
    <property type="entry name" value="NAD(P)-binding Rossmann-like Domain"/>
    <property type="match status" value="1"/>
</dbReference>
<dbReference type="KEGG" id="cliz:G7Y31_05995"/>
<dbReference type="Pfam" id="PF13460">
    <property type="entry name" value="NAD_binding_10"/>
    <property type="match status" value="1"/>
</dbReference>
<gene>
    <name evidence="2" type="ORF">G7Y31_05995</name>
</gene>
<dbReference type="InterPro" id="IPR036291">
    <property type="entry name" value="NAD(P)-bd_dom_sf"/>
</dbReference>
<dbReference type="AlphaFoldDB" id="A0A7T0KHD9"/>
<protein>
    <submittedName>
        <fullName evidence="2">SDR family oxidoreductase</fullName>
    </submittedName>
</protein>
<dbReference type="EMBL" id="CP064954">
    <property type="protein sequence ID" value="QPK80214.1"/>
    <property type="molecule type" value="Genomic_DNA"/>
</dbReference>
<accession>A0A7T0KHD9</accession>
<dbReference type="Proteomes" id="UP000594681">
    <property type="component" value="Chromosome"/>
</dbReference>
<dbReference type="SUPFAM" id="SSF51735">
    <property type="entry name" value="NAD(P)-binding Rossmann-fold domains"/>
    <property type="match status" value="1"/>
</dbReference>